<dbReference type="EMBL" id="AY915116">
    <property type="protein sequence ID" value="AAX30337.2"/>
    <property type="molecule type" value="mRNA"/>
</dbReference>
<organism evidence="1">
    <name type="scientific">Schistosoma japonicum</name>
    <name type="common">Blood fluke</name>
    <dbReference type="NCBI Taxonomy" id="6182"/>
    <lineage>
        <taxon>Eukaryota</taxon>
        <taxon>Metazoa</taxon>
        <taxon>Spiralia</taxon>
        <taxon>Lophotrochozoa</taxon>
        <taxon>Platyhelminthes</taxon>
        <taxon>Trematoda</taxon>
        <taxon>Digenea</taxon>
        <taxon>Strigeidida</taxon>
        <taxon>Schistosomatoidea</taxon>
        <taxon>Schistosomatidae</taxon>
        <taxon>Schistosoma</taxon>
    </lineage>
</organism>
<reference evidence="1" key="1">
    <citation type="submission" date="2005-01" db="EMBL/GenBank/DDBJ databases">
        <authorList>
            <person name="Han Z."/>
        </authorList>
    </citation>
    <scope>NUCLEOTIDE SEQUENCE</scope>
</reference>
<name>Q5BSZ8_SCHJA</name>
<accession>Q5BSZ8</accession>
<protein>
    <submittedName>
        <fullName evidence="1">SJCHGC03030 protein</fullName>
    </submittedName>
</protein>
<reference evidence="1" key="2">
    <citation type="journal article" date="2006" name="PLoS Pathog.">
        <title>New perspectives on host-parasite interplay by comparative transcriptomic and proteomic analyses of Schistosoma japonicum.</title>
        <authorList>
            <person name="Liu F."/>
            <person name="Lu J."/>
            <person name="Hu W."/>
            <person name="Wang S.Y."/>
            <person name="Cui S.J."/>
            <person name="Chi M."/>
            <person name="Yan Q."/>
            <person name="Wang X.R."/>
            <person name="Song H.D."/>
            <person name="Xu X.N."/>
            <person name="Wang J.J."/>
            <person name="Zhang X.L."/>
            <person name="Zhang X."/>
            <person name="Wang Z.Q."/>
            <person name="Xue C.L."/>
            <person name="Brindley P.J."/>
            <person name="McManus D.P."/>
            <person name="Yang P.Y."/>
            <person name="Feng Z."/>
            <person name="Chen Z."/>
            <person name="Han Z.G."/>
        </authorList>
    </citation>
    <scope>NUCLEOTIDE SEQUENCE</scope>
</reference>
<proteinExistence type="evidence at transcript level"/>
<feature type="non-terminal residue" evidence="1">
    <location>
        <position position="62"/>
    </location>
</feature>
<dbReference type="AlphaFoldDB" id="Q5BSZ8"/>
<evidence type="ECO:0000313" key="1">
    <source>
        <dbReference type="EMBL" id="AAX30337.2"/>
    </source>
</evidence>
<sequence length="62" mass="7043">MQSLLITMSNNGSIFKMRFSASKYKMLIQDWPTSPPRLMIVSEVIKCLDHFTYLESLISSGG</sequence>